<dbReference type="Proteomes" id="UP000440578">
    <property type="component" value="Unassembled WGS sequence"/>
</dbReference>
<accession>A0A6A4WAL3</accession>
<evidence type="ECO:0000256" key="1">
    <source>
        <dbReference type="SAM" id="MobiDB-lite"/>
    </source>
</evidence>
<keyword evidence="2" id="KW-1133">Transmembrane helix</keyword>
<organism evidence="3 4">
    <name type="scientific">Amphibalanus amphitrite</name>
    <name type="common">Striped barnacle</name>
    <name type="synonym">Balanus amphitrite</name>
    <dbReference type="NCBI Taxonomy" id="1232801"/>
    <lineage>
        <taxon>Eukaryota</taxon>
        <taxon>Metazoa</taxon>
        <taxon>Ecdysozoa</taxon>
        <taxon>Arthropoda</taxon>
        <taxon>Crustacea</taxon>
        <taxon>Multicrustacea</taxon>
        <taxon>Cirripedia</taxon>
        <taxon>Thoracica</taxon>
        <taxon>Thoracicalcarea</taxon>
        <taxon>Balanomorpha</taxon>
        <taxon>Balanoidea</taxon>
        <taxon>Balanidae</taxon>
        <taxon>Amphibalaninae</taxon>
        <taxon>Amphibalanus</taxon>
    </lineage>
</organism>
<feature type="transmembrane region" description="Helical" evidence="2">
    <location>
        <begin position="34"/>
        <end position="56"/>
    </location>
</feature>
<name>A0A6A4WAL3_AMPAM</name>
<comment type="caution">
    <text evidence="3">The sequence shown here is derived from an EMBL/GenBank/DDBJ whole genome shotgun (WGS) entry which is preliminary data.</text>
</comment>
<feature type="region of interest" description="Disordered" evidence="1">
    <location>
        <begin position="61"/>
        <end position="84"/>
    </location>
</feature>
<reference evidence="3 4" key="1">
    <citation type="submission" date="2019-07" db="EMBL/GenBank/DDBJ databases">
        <title>Draft genome assembly of a fouling barnacle, Amphibalanus amphitrite (Darwin, 1854): The first reference genome for Thecostraca.</title>
        <authorList>
            <person name="Kim W."/>
        </authorList>
    </citation>
    <scope>NUCLEOTIDE SEQUENCE [LARGE SCALE GENOMIC DNA]</scope>
    <source>
        <strain evidence="3">SNU_AA5</strain>
        <tissue evidence="3">Soma without cirri and trophi</tissue>
    </source>
</reference>
<evidence type="ECO:0000313" key="3">
    <source>
        <dbReference type="EMBL" id="KAF0300834.1"/>
    </source>
</evidence>
<sequence>MALPPPPPSPQTMNVNLEFSLPVDLVYIRDADQLHAPLAFVAPLALGFVFIAKAFAAAGPPHAERRSHTGRRSRRGVDSDGDGVGPDLSSVLDQLNIRAPACQALVVCETHRLIASMPELLLHHYRRLSGRLRGVHDFSGSATLGLDRGDCRARDGERCKKTPLELLLNTGLFRQRRNTL</sequence>
<keyword evidence="2" id="KW-0812">Transmembrane</keyword>
<keyword evidence="2" id="KW-0472">Membrane</keyword>
<gene>
    <name evidence="3" type="ORF">FJT64_026737</name>
</gene>
<protein>
    <submittedName>
        <fullName evidence="3">Uncharacterized protein</fullName>
    </submittedName>
</protein>
<proteinExistence type="predicted"/>
<evidence type="ECO:0000313" key="4">
    <source>
        <dbReference type="Proteomes" id="UP000440578"/>
    </source>
</evidence>
<keyword evidence="4" id="KW-1185">Reference proteome</keyword>
<dbReference type="AlphaFoldDB" id="A0A6A4WAL3"/>
<dbReference type="EMBL" id="VIIS01001227">
    <property type="protein sequence ID" value="KAF0300834.1"/>
    <property type="molecule type" value="Genomic_DNA"/>
</dbReference>
<evidence type="ECO:0000256" key="2">
    <source>
        <dbReference type="SAM" id="Phobius"/>
    </source>
</evidence>